<dbReference type="InterPro" id="IPR005094">
    <property type="entry name" value="Endonuclease_MobA/VirD2"/>
</dbReference>
<keyword evidence="3" id="KW-1185">Reference proteome</keyword>
<protein>
    <submittedName>
        <fullName evidence="2">Relaxase/mobilization nuclease domain-containing protein</fullName>
    </submittedName>
</protein>
<sequence>MISKVITGKSFAGCCRYVCRKEDHVKILHVNCVREANPKDMAADFEDNRRRLHNKHRAVFHGILSFHPSERVTESLMTLIACQYLDRLKITDTQFAIVKHSDKAHQHLHIIANLVNMKGKAISDSWLGLRGKKVAQALTLEHGLKVAQGRTPKLTPPARGSEEAVKEEIFSAIATALVLCKSFVHLENVLAHSRIDIMYKRNGKGEVTGISFRKGKYAFKGSDIHRNFSFAGFQKRFNGERVDLARRVKRSRGLGL</sequence>
<organism evidence="2 3">
    <name type="scientific">Chitinophaga pollutisoli</name>
    <dbReference type="NCBI Taxonomy" id="3133966"/>
    <lineage>
        <taxon>Bacteria</taxon>
        <taxon>Pseudomonadati</taxon>
        <taxon>Bacteroidota</taxon>
        <taxon>Chitinophagia</taxon>
        <taxon>Chitinophagales</taxon>
        <taxon>Chitinophagaceae</taxon>
        <taxon>Chitinophaga</taxon>
    </lineage>
</organism>
<dbReference type="RefSeq" id="WP_341837849.1">
    <property type="nucleotide sequence ID" value="NZ_CP149822.1"/>
</dbReference>
<accession>A0ABZ2YUP2</accession>
<dbReference type="Pfam" id="PF03432">
    <property type="entry name" value="Relaxase"/>
    <property type="match status" value="1"/>
</dbReference>
<dbReference type="Proteomes" id="UP001485459">
    <property type="component" value="Chromosome"/>
</dbReference>
<feature type="domain" description="MobA/VirD2-like nuclease" evidence="1">
    <location>
        <begin position="17"/>
        <end position="144"/>
    </location>
</feature>
<proteinExistence type="predicted"/>
<dbReference type="EMBL" id="CP149822">
    <property type="protein sequence ID" value="WZN43027.1"/>
    <property type="molecule type" value="Genomic_DNA"/>
</dbReference>
<name>A0ABZ2YUP2_9BACT</name>
<evidence type="ECO:0000313" key="3">
    <source>
        <dbReference type="Proteomes" id="UP001485459"/>
    </source>
</evidence>
<reference evidence="3" key="1">
    <citation type="submission" date="2024-03" db="EMBL/GenBank/DDBJ databases">
        <title>Chitinophaga horti sp. nov., isolated from garden soil.</title>
        <authorList>
            <person name="Lee D.S."/>
            <person name="Han D.M."/>
            <person name="Baek J.H."/>
            <person name="Choi D.G."/>
            <person name="Jeon J.H."/>
            <person name="Jeon C.O."/>
        </authorList>
    </citation>
    <scope>NUCLEOTIDE SEQUENCE [LARGE SCALE GENOMIC DNA]</scope>
    <source>
        <strain evidence="3">GPA1</strain>
    </source>
</reference>
<evidence type="ECO:0000259" key="1">
    <source>
        <dbReference type="Pfam" id="PF03432"/>
    </source>
</evidence>
<gene>
    <name evidence="2" type="ORF">WJU16_08270</name>
</gene>
<evidence type="ECO:0000313" key="2">
    <source>
        <dbReference type="EMBL" id="WZN43027.1"/>
    </source>
</evidence>